<dbReference type="Pfam" id="PF04389">
    <property type="entry name" value="Peptidase_M28"/>
    <property type="match status" value="1"/>
</dbReference>
<dbReference type="SUPFAM" id="SSF53187">
    <property type="entry name" value="Zn-dependent exopeptidases"/>
    <property type="match status" value="1"/>
</dbReference>
<comment type="caution">
    <text evidence="2">The sequence shown here is derived from an EMBL/GenBank/DDBJ whole genome shotgun (WGS) entry which is preliminary data.</text>
</comment>
<reference evidence="3" key="1">
    <citation type="journal article" date="2019" name="Int. J. Syst. Evol. Microbiol.">
        <title>The Global Catalogue of Microorganisms (GCM) 10K type strain sequencing project: providing services to taxonomists for standard genome sequencing and annotation.</title>
        <authorList>
            <consortium name="The Broad Institute Genomics Platform"/>
            <consortium name="The Broad Institute Genome Sequencing Center for Infectious Disease"/>
            <person name="Wu L."/>
            <person name="Ma J."/>
        </authorList>
    </citation>
    <scope>NUCLEOTIDE SEQUENCE [LARGE SCALE GENOMIC DNA]</scope>
    <source>
        <strain evidence="3">CCUG 62215</strain>
    </source>
</reference>
<keyword evidence="3" id="KW-1185">Reference proteome</keyword>
<evidence type="ECO:0000259" key="1">
    <source>
        <dbReference type="Pfam" id="PF04389"/>
    </source>
</evidence>
<sequence>MRILVASLLLLVGTCSNKRHSERVKDLKESVNYDNKIEIETYLNTISEKDLKKHLFEIASDKYEGRKAGENGHNQLCNYLKDFYKTYNINAPSAHPNYFQNIPSSELPESINSTQNVIAYIKGSDLPNEYLIVSAHSDHLGIENGEIHNGADDNGSGTSAILEIAEAFLLAKKQGINPKRSIVFLHATAEELGLIGSNFYTANPVFPLENTVANLNTDMIGRVDKRHENNPNYVYVIGSDRISTELDFIVREANETFTHLNLDYKYNDKDDPNRYYNRSDHYNFALKNIPVVFFFNGEHEDYHKASDTVEKINFEILKKRTQLIFATAWYIANAENAPSKEVL</sequence>
<gene>
    <name evidence="2" type="ORF">ACFQ1Q_13830</name>
</gene>
<dbReference type="PANTHER" id="PTHR12147:SF26">
    <property type="entry name" value="PEPTIDASE M28 DOMAIN-CONTAINING PROTEIN"/>
    <property type="match status" value="1"/>
</dbReference>
<dbReference type="InterPro" id="IPR045175">
    <property type="entry name" value="M28_fam"/>
</dbReference>
<name>A0ABW3N9H5_9FLAO</name>
<dbReference type="CDD" id="cd05660">
    <property type="entry name" value="M28_like_PA"/>
    <property type="match status" value="1"/>
</dbReference>
<feature type="domain" description="Peptidase M28" evidence="1">
    <location>
        <begin position="116"/>
        <end position="326"/>
    </location>
</feature>
<accession>A0ABW3N9H5</accession>
<evidence type="ECO:0000313" key="3">
    <source>
        <dbReference type="Proteomes" id="UP001597013"/>
    </source>
</evidence>
<proteinExistence type="predicted"/>
<dbReference type="Proteomes" id="UP001597013">
    <property type="component" value="Unassembled WGS sequence"/>
</dbReference>
<dbReference type="Gene3D" id="3.40.630.10">
    <property type="entry name" value="Zn peptidases"/>
    <property type="match status" value="1"/>
</dbReference>
<dbReference type="InterPro" id="IPR007484">
    <property type="entry name" value="Peptidase_M28"/>
</dbReference>
<evidence type="ECO:0000313" key="2">
    <source>
        <dbReference type="EMBL" id="MFD1064329.1"/>
    </source>
</evidence>
<dbReference type="PANTHER" id="PTHR12147">
    <property type="entry name" value="METALLOPEPTIDASE M28 FAMILY MEMBER"/>
    <property type="match status" value="1"/>
</dbReference>
<organism evidence="2 3">
    <name type="scientific">Winogradskyella litorisediminis</name>
    <dbReference type="NCBI Taxonomy" id="1156618"/>
    <lineage>
        <taxon>Bacteria</taxon>
        <taxon>Pseudomonadati</taxon>
        <taxon>Bacteroidota</taxon>
        <taxon>Flavobacteriia</taxon>
        <taxon>Flavobacteriales</taxon>
        <taxon>Flavobacteriaceae</taxon>
        <taxon>Winogradskyella</taxon>
    </lineage>
</organism>
<dbReference type="RefSeq" id="WP_386132732.1">
    <property type="nucleotide sequence ID" value="NZ_JBHTJL010000020.1"/>
</dbReference>
<dbReference type="EMBL" id="JBHTJL010000020">
    <property type="protein sequence ID" value="MFD1064329.1"/>
    <property type="molecule type" value="Genomic_DNA"/>
</dbReference>
<protein>
    <submittedName>
        <fullName evidence="2">M28 family metallopeptidase</fullName>
    </submittedName>
</protein>